<evidence type="ECO:0000313" key="3">
    <source>
        <dbReference type="Proteomes" id="UP000806542"/>
    </source>
</evidence>
<reference evidence="2" key="1">
    <citation type="submission" date="2020-10" db="EMBL/GenBank/DDBJ databases">
        <title>ChiBAC.</title>
        <authorList>
            <person name="Zenner C."/>
            <person name="Hitch T.C.A."/>
            <person name="Clavel T."/>
        </authorList>
    </citation>
    <scope>NUCLEOTIDE SEQUENCE</scope>
    <source>
        <strain evidence="2">DSM 107454</strain>
    </source>
</reference>
<comment type="caution">
    <text evidence="2">The sequence shown here is derived from an EMBL/GenBank/DDBJ whole genome shotgun (WGS) entry which is preliminary data.</text>
</comment>
<dbReference type="PANTHER" id="PTHR43617">
    <property type="entry name" value="L-AMINO ACID N-ACETYLTRANSFERASE"/>
    <property type="match status" value="1"/>
</dbReference>
<dbReference type="PROSITE" id="PS51186">
    <property type="entry name" value="GNAT"/>
    <property type="match status" value="1"/>
</dbReference>
<gene>
    <name evidence="2" type="ORF">INF28_01135</name>
</gene>
<dbReference type="CDD" id="cd04301">
    <property type="entry name" value="NAT_SF"/>
    <property type="match status" value="1"/>
</dbReference>
<protein>
    <submittedName>
        <fullName evidence="2">GNAT family N-acetyltransferase</fullName>
    </submittedName>
</protein>
<name>A0A9D5RAG4_9FIRM</name>
<dbReference type="EMBL" id="JADCKB010000001">
    <property type="protein sequence ID" value="MBE5039073.1"/>
    <property type="molecule type" value="Genomic_DNA"/>
</dbReference>
<keyword evidence="3" id="KW-1185">Reference proteome</keyword>
<dbReference type="SUPFAM" id="SSF55729">
    <property type="entry name" value="Acyl-CoA N-acyltransferases (Nat)"/>
    <property type="match status" value="1"/>
</dbReference>
<evidence type="ECO:0000259" key="1">
    <source>
        <dbReference type="PROSITE" id="PS51186"/>
    </source>
</evidence>
<proteinExistence type="predicted"/>
<dbReference type="Pfam" id="PF00583">
    <property type="entry name" value="Acetyltransf_1"/>
    <property type="match status" value="1"/>
</dbReference>
<accession>A0A9D5RAG4</accession>
<feature type="domain" description="N-acetyltransferase" evidence="1">
    <location>
        <begin position="3"/>
        <end position="159"/>
    </location>
</feature>
<dbReference type="Gene3D" id="3.40.630.30">
    <property type="match status" value="1"/>
</dbReference>
<sequence length="176" mass="20595">MEYLIRPMKPDEYGLLEDFLYHAIFIPDWYKDPVPRSVIYEPELWCTIENFGQDKDDFCLVAEADEKIVGAVWVRTSKQYGHIDDKTPCFSISLYPEYRNQGIGTGLMKKMIKFLTDKGYKRASLSVQKENYAMGLYSKLGFETVKENNGECVMVKKLNSPEEYHEYQRAKNQIMV</sequence>
<dbReference type="RefSeq" id="WP_226391623.1">
    <property type="nucleotide sequence ID" value="NZ_JADCKB010000001.1"/>
</dbReference>
<dbReference type="GO" id="GO:0016747">
    <property type="term" value="F:acyltransferase activity, transferring groups other than amino-acyl groups"/>
    <property type="evidence" value="ECO:0007669"/>
    <property type="project" value="InterPro"/>
</dbReference>
<dbReference type="AlphaFoldDB" id="A0A9D5RAG4"/>
<organism evidence="2 3">
    <name type="scientific">Ructibacterium gallinarum</name>
    <dbReference type="NCBI Taxonomy" id="2779355"/>
    <lineage>
        <taxon>Bacteria</taxon>
        <taxon>Bacillati</taxon>
        <taxon>Bacillota</taxon>
        <taxon>Clostridia</taxon>
        <taxon>Eubacteriales</taxon>
        <taxon>Oscillospiraceae</taxon>
        <taxon>Ructibacterium</taxon>
    </lineage>
</organism>
<dbReference type="Proteomes" id="UP000806542">
    <property type="component" value="Unassembled WGS sequence"/>
</dbReference>
<dbReference type="InterPro" id="IPR050276">
    <property type="entry name" value="MshD_Acetyltransferase"/>
</dbReference>
<dbReference type="InterPro" id="IPR000182">
    <property type="entry name" value="GNAT_dom"/>
</dbReference>
<dbReference type="InterPro" id="IPR016181">
    <property type="entry name" value="Acyl_CoA_acyltransferase"/>
</dbReference>
<evidence type="ECO:0000313" key="2">
    <source>
        <dbReference type="EMBL" id="MBE5039073.1"/>
    </source>
</evidence>